<organism evidence="8 9">
    <name type="scientific">Boseongicola aestuarii</name>
    <dbReference type="NCBI Taxonomy" id="1470561"/>
    <lineage>
        <taxon>Bacteria</taxon>
        <taxon>Pseudomonadati</taxon>
        <taxon>Pseudomonadota</taxon>
        <taxon>Alphaproteobacteria</taxon>
        <taxon>Rhodobacterales</taxon>
        <taxon>Paracoccaceae</taxon>
        <taxon>Boseongicola</taxon>
    </lineage>
</organism>
<keyword evidence="5" id="KW-0029">Amino-acid transport</keyword>
<name>A0A238IV44_9RHOB</name>
<feature type="domain" description="ABC transporter" evidence="7">
    <location>
        <begin position="46"/>
        <end position="277"/>
    </location>
</feature>
<keyword evidence="9" id="KW-1185">Reference proteome</keyword>
<evidence type="ECO:0000256" key="4">
    <source>
        <dbReference type="ARBA" id="ARBA00022840"/>
    </source>
</evidence>
<dbReference type="GO" id="GO:0015807">
    <property type="term" value="P:L-amino acid transport"/>
    <property type="evidence" value="ECO:0007669"/>
    <property type="project" value="TreeGrafter"/>
</dbReference>
<evidence type="ECO:0000259" key="7">
    <source>
        <dbReference type="PROSITE" id="PS50893"/>
    </source>
</evidence>
<dbReference type="InterPro" id="IPR027417">
    <property type="entry name" value="P-loop_NTPase"/>
</dbReference>
<dbReference type="InterPro" id="IPR003439">
    <property type="entry name" value="ABC_transporter-like_ATP-bd"/>
</dbReference>
<dbReference type="Gene3D" id="3.40.50.300">
    <property type="entry name" value="P-loop containing nucleotide triphosphate hydrolases"/>
    <property type="match status" value="1"/>
</dbReference>
<keyword evidence="3" id="KW-0547">Nucleotide-binding</keyword>
<comment type="similarity">
    <text evidence="1">Belongs to the ABC transporter superfamily.</text>
</comment>
<reference evidence="8 9" key="1">
    <citation type="submission" date="2017-05" db="EMBL/GenBank/DDBJ databases">
        <authorList>
            <person name="Song R."/>
            <person name="Chenine A.L."/>
            <person name="Ruprecht R.M."/>
        </authorList>
    </citation>
    <scope>NUCLEOTIDE SEQUENCE [LARGE SCALE GENOMIC DNA]</scope>
    <source>
        <strain evidence="8 9">CECT 8489</strain>
    </source>
</reference>
<dbReference type="Pfam" id="PF00005">
    <property type="entry name" value="ABC_tran"/>
    <property type="match status" value="1"/>
</dbReference>
<keyword evidence="4 8" id="KW-0067">ATP-binding</keyword>
<evidence type="ECO:0000256" key="1">
    <source>
        <dbReference type="ARBA" id="ARBA00005417"/>
    </source>
</evidence>
<gene>
    <name evidence="8" type="primary">livF_1</name>
    <name evidence="8" type="ORF">BOA8489_00307</name>
</gene>
<dbReference type="RefSeq" id="WP_093972201.1">
    <property type="nucleotide sequence ID" value="NZ_FXXQ01000001.1"/>
</dbReference>
<dbReference type="Proteomes" id="UP000201838">
    <property type="component" value="Unassembled WGS sequence"/>
</dbReference>
<evidence type="ECO:0000313" key="8">
    <source>
        <dbReference type="EMBL" id="SMX22217.1"/>
    </source>
</evidence>
<keyword evidence="2" id="KW-0813">Transport</keyword>
<evidence type="ECO:0000256" key="5">
    <source>
        <dbReference type="ARBA" id="ARBA00022970"/>
    </source>
</evidence>
<dbReference type="SMART" id="SM00382">
    <property type="entry name" value="AAA"/>
    <property type="match status" value="1"/>
</dbReference>
<evidence type="ECO:0000313" key="9">
    <source>
        <dbReference type="Proteomes" id="UP000201838"/>
    </source>
</evidence>
<dbReference type="InterPro" id="IPR052156">
    <property type="entry name" value="BCAA_Transport_ATP-bd_LivF"/>
</dbReference>
<dbReference type="CDD" id="cd03224">
    <property type="entry name" value="ABC_TM1139_LivF_branched"/>
    <property type="match status" value="1"/>
</dbReference>
<dbReference type="AlphaFoldDB" id="A0A238IV44"/>
<dbReference type="InterPro" id="IPR003593">
    <property type="entry name" value="AAA+_ATPase"/>
</dbReference>
<proteinExistence type="inferred from homology"/>
<dbReference type="SUPFAM" id="SSF52540">
    <property type="entry name" value="P-loop containing nucleoside triphosphate hydrolases"/>
    <property type="match status" value="1"/>
</dbReference>
<protein>
    <submittedName>
        <fullName evidence="8">High-affinity branched-chain amino acid transport ATP-binding protein LivF</fullName>
    </submittedName>
</protein>
<dbReference type="EMBL" id="FXXQ01000001">
    <property type="protein sequence ID" value="SMX22217.1"/>
    <property type="molecule type" value="Genomic_DNA"/>
</dbReference>
<dbReference type="GO" id="GO:0015658">
    <property type="term" value="F:branched-chain amino acid transmembrane transporter activity"/>
    <property type="evidence" value="ECO:0007669"/>
    <property type="project" value="TreeGrafter"/>
</dbReference>
<sequence>MSKSPYQDARGNKDASITNPKAGGTLKSYGSQSQGKPGPRDGQPYLIGDKMTGGYGTGADILHDCTISVNEGEIAVIVGPNGAGKSTAMKAVFGMLNVRTGAVRLDGEDITNLTPQARVAKGMAFVPQTSNIFTSMTVEENLEMGAFLRRDDITKTMEQVYELFPILRDKRLQPAGELSGGQRQQVAVGRALMTKPRLLMLDEPTAGVSPIVMDELFDRIIEVARTGISILMVEQNARQALEIADKGYVLVQGRNAFTDTGKALLDDPEVRRSFLGG</sequence>
<dbReference type="GO" id="GO:0016887">
    <property type="term" value="F:ATP hydrolysis activity"/>
    <property type="evidence" value="ECO:0007669"/>
    <property type="project" value="InterPro"/>
</dbReference>
<dbReference type="OrthoDB" id="9806149at2"/>
<evidence type="ECO:0000256" key="2">
    <source>
        <dbReference type="ARBA" id="ARBA00022448"/>
    </source>
</evidence>
<evidence type="ECO:0000256" key="3">
    <source>
        <dbReference type="ARBA" id="ARBA00022741"/>
    </source>
</evidence>
<dbReference type="PROSITE" id="PS50893">
    <property type="entry name" value="ABC_TRANSPORTER_2"/>
    <property type="match status" value="1"/>
</dbReference>
<dbReference type="GO" id="GO:0005524">
    <property type="term" value="F:ATP binding"/>
    <property type="evidence" value="ECO:0007669"/>
    <property type="project" value="UniProtKB-KW"/>
</dbReference>
<dbReference type="PANTHER" id="PTHR43820:SF4">
    <property type="entry name" value="HIGH-AFFINITY BRANCHED-CHAIN AMINO ACID TRANSPORT ATP-BINDING PROTEIN LIVF"/>
    <property type="match status" value="1"/>
</dbReference>
<evidence type="ECO:0000256" key="6">
    <source>
        <dbReference type="SAM" id="MobiDB-lite"/>
    </source>
</evidence>
<dbReference type="PANTHER" id="PTHR43820">
    <property type="entry name" value="HIGH-AFFINITY BRANCHED-CHAIN AMINO ACID TRANSPORT ATP-BINDING PROTEIN LIVF"/>
    <property type="match status" value="1"/>
</dbReference>
<accession>A0A238IV44</accession>
<feature type="region of interest" description="Disordered" evidence="6">
    <location>
        <begin position="1"/>
        <end position="49"/>
    </location>
</feature>